<keyword evidence="13" id="KW-0418">Kinase</keyword>
<dbReference type="AlphaFoldDB" id="A0A1J3GXG6"/>
<evidence type="ECO:0000256" key="10">
    <source>
        <dbReference type="SAM" id="Phobius"/>
    </source>
</evidence>
<dbReference type="InterPro" id="IPR032675">
    <property type="entry name" value="LRR_dom_sf"/>
</dbReference>
<feature type="compositionally biased region" description="Polar residues" evidence="9">
    <location>
        <begin position="263"/>
        <end position="275"/>
    </location>
</feature>
<dbReference type="PANTHER" id="PTHR48007:SF54">
    <property type="entry name" value="LEUCINE-RICH REPEAT PROTEIN KINASE FAMILY PROTEIN"/>
    <property type="match status" value="1"/>
</dbReference>
<dbReference type="Pfam" id="PF00069">
    <property type="entry name" value="Pkinase"/>
    <property type="match status" value="1"/>
</dbReference>
<dbReference type="InterPro" id="IPR011009">
    <property type="entry name" value="Kinase-like_dom_sf"/>
</dbReference>
<feature type="chain" id="PRO_5009622479" evidence="11">
    <location>
        <begin position="24"/>
        <end position="691"/>
    </location>
</feature>
<evidence type="ECO:0000256" key="3">
    <source>
        <dbReference type="ARBA" id="ARBA00022614"/>
    </source>
</evidence>
<keyword evidence="13" id="KW-0808">Transferase</keyword>
<keyword evidence="2" id="KW-0597">Phosphoprotein</keyword>
<keyword evidence="6" id="KW-0677">Repeat</keyword>
<comment type="subcellular location">
    <subcellularLocation>
        <location evidence="1">Membrane</location>
        <topology evidence="1">Single-pass membrane protein</topology>
    </subcellularLocation>
</comment>
<keyword evidence="3" id="KW-0433">Leucine-rich repeat</keyword>
<protein>
    <submittedName>
        <fullName evidence="13">Putative inactive receptor kinase</fullName>
    </submittedName>
</protein>
<sequence length="691" mass="76154">MTLFYSLLFLFPFLFLLLRISVANPLPPKNYFNSFLPSDAVALLSFKSTADLDDKLLYSLTEPYDYCQWRGVECSQDRVVRLFLDGVGLRGNFSAETLSRLDKLRVLSLKDNSLSGSIPDLSPLVDLRSLILSRNNFSGTLFPSILSLRRLVVLDLSYNNFSGSIPSEINALSRLSSLNLEFNRFGGTLPALNQSYMKSFNVSGNNLTGAIPVTATLSRFNESSFLSNPGLCGEMINSSCDSTSSPFFDSSKPNATSSSSSSLAPTGQMTPSAQITPPVESSAKKKSKSGWLVLGFTIGLASVIVLGLCLAVFSLVMKKRRDDNDVDDVMMFQPTQKGESTFTTQPPTESLTARAVPNSNSKFKSQKLKEENKDLKFQIPTMEPQKRIPRSGDLIFYGDVNGGGGGSSESGEAMYSLDQLMRASAELLGRGSVGTTYKAVLVKQLIVTVKRFAPSKTLSTTDLEFENHMEVVGKLRHPNLVPMKAHFQSNGERLVIYDYQPNGSLFSLIHGSKTSKAKPLHWTSCLKIAEDVAQALHYIHQSSSQFHGNLKPTNILLGHDFEACLTDYCLSVLTDPSVATDPDISSYKAPEMRNSTNSPTSKCDVYSFGVFVLELLTGKSASRQPFMGDKDMLDWVRAMRQEQEKAKEENGLEVMTQTACLCRVTLPEKRPTMKQVIKMIQDIKESVVMSD</sequence>
<feature type="signal peptide" evidence="11">
    <location>
        <begin position="1"/>
        <end position="23"/>
    </location>
</feature>
<organism evidence="13">
    <name type="scientific">Noccaea caerulescens</name>
    <name type="common">Alpine penny-cress</name>
    <name type="synonym">Thlaspi caerulescens</name>
    <dbReference type="NCBI Taxonomy" id="107243"/>
    <lineage>
        <taxon>Eukaryota</taxon>
        <taxon>Viridiplantae</taxon>
        <taxon>Streptophyta</taxon>
        <taxon>Embryophyta</taxon>
        <taxon>Tracheophyta</taxon>
        <taxon>Spermatophyta</taxon>
        <taxon>Magnoliopsida</taxon>
        <taxon>eudicotyledons</taxon>
        <taxon>Gunneridae</taxon>
        <taxon>Pentapetalae</taxon>
        <taxon>rosids</taxon>
        <taxon>malvids</taxon>
        <taxon>Brassicales</taxon>
        <taxon>Brassicaceae</taxon>
        <taxon>Coluteocarpeae</taxon>
        <taxon>Noccaea</taxon>
    </lineage>
</organism>
<evidence type="ECO:0000256" key="6">
    <source>
        <dbReference type="ARBA" id="ARBA00022737"/>
    </source>
</evidence>
<evidence type="ECO:0000256" key="8">
    <source>
        <dbReference type="ARBA" id="ARBA00023136"/>
    </source>
</evidence>
<reference evidence="13" key="1">
    <citation type="submission" date="2016-07" db="EMBL/GenBank/DDBJ databases">
        <title>De novo transcriptome assembly of four accessions of the metal hyperaccumulator plant Noccaea caerulescens.</title>
        <authorList>
            <person name="Blande D."/>
            <person name="Halimaa P."/>
            <person name="Tervahauta A.I."/>
            <person name="Aarts M.G."/>
            <person name="Karenlampi S.O."/>
        </authorList>
    </citation>
    <scope>NUCLEOTIDE SEQUENCE</scope>
</reference>
<dbReference type="FunFam" id="3.80.10.10:FF:002837">
    <property type="entry name" value="Probable inactive receptor kinase At5g67200"/>
    <property type="match status" value="1"/>
</dbReference>
<keyword evidence="7 10" id="KW-1133">Transmembrane helix</keyword>
<keyword evidence="4 10" id="KW-0812">Transmembrane</keyword>
<evidence type="ECO:0000256" key="1">
    <source>
        <dbReference type="ARBA" id="ARBA00004167"/>
    </source>
</evidence>
<proteinExistence type="predicted"/>
<keyword evidence="5 11" id="KW-0732">Signal</keyword>
<dbReference type="Gene3D" id="1.10.510.10">
    <property type="entry name" value="Transferase(Phosphotransferase) domain 1"/>
    <property type="match status" value="1"/>
</dbReference>
<dbReference type="SUPFAM" id="SSF52058">
    <property type="entry name" value="L domain-like"/>
    <property type="match status" value="1"/>
</dbReference>
<dbReference type="InterPro" id="IPR001611">
    <property type="entry name" value="Leu-rich_rpt"/>
</dbReference>
<evidence type="ECO:0000256" key="4">
    <source>
        <dbReference type="ARBA" id="ARBA00022692"/>
    </source>
</evidence>
<keyword evidence="13" id="KW-0675">Receptor</keyword>
<evidence type="ECO:0000259" key="12">
    <source>
        <dbReference type="PROSITE" id="PS50011"/>
    </source>
</evidence>
<dbReference type="FunFam" id="3.80.10.10:FF:000722">
    <property type="entry name" value="Leucine-rich repeat receptor-like protein kinase"/>
    <property type="match status" value="1"/>
</dbReference>
<dbReference type="Gene3D" id="3.30.200.20">
    <property type="entry name" value="Phosphorylase Kinase, domain 1"/>
    <property type="match status" value="1"/>
</dbReference>
<dbReference type="GO" id="GO:0004672">
    <property type="term" value="F:protein kinase activity"/>
    <property type="evidence" value="ECO:0007669"/>
    <property type="project" value="InterPro"/>
</dbReference>
<evidence type="ECO:0000256" key="2">
    <source>
        <dbReference type="ARBA" id="ARBA00022553"/>
    </source>
</evidence>
<accession>A0A1J3GXG6</accession>
<evidence type="ECO:0000313" key="13">
    <source>
        <dbReference type="EMBL" id="JAU59552.1"/>
    </source>
</evidence>
<gene>
    <name evidence="13" type="ORF">LE_TR14673_c0_g1_i1_g.46379</name>
</gene>
<evidence type="ECO:0000256" key="11">
    <source>
        <dbReference type="SAM" id="SignalP"/>
    </source>
</evidence>
<dbReference type="SUPFAM" id="SSF56112">
    <property type="entry name" value="Protein kinase-like (PK-like)"/>
    <property type="match status" value="1"/>
</dbReference>
<keyword evidence="8 10" id="KW-0472">Membrane</keyword>
<dbReference type="InterPro" id="IPR046959">
    <property type="entry name" value="PRK1-6/SRF4-like"/>
</dbReference>
<dbReference type="InterPro" id="IPR000719">
    <property type="entry name" value="Prot_kinase_dom"/>
</dbReference>
<dbReference type="Gene3D" id="3.80.10.10">
    <property type="entry name" value="Ribonuclease Inhibitor"/>
    <property type="match status" value="2"/>
</dbReference>
<evidence type="ECO:0000256" key="5">
    <source>
        <dbReference type="ARBA" id="ARBA00022729"/>
    </source>
</evidence>
<feature type="region of interest" description="Disordered" evidence="9">
    <location>
        <begin position="251"/>
        <end position="282"/>
    </location>
</feature>
<dbReference type="PROSITE" id="PS50011">
    <property type="entry name" value="PROTEIN_KINASE_DOM"/>
    <property type="match status" value="1"/>
</dbReference>
<dbReference type="Pfam" id="PF00560">
    <property type="entry name" value="LRR_1"/>
    <property type="match status" value="3"/>
</dbReference>
<feature type="domain" description="Protein kinase" evidence="12">
    <location>
        <begin position="422"/>
        <end position="688"/>
    </location>
</feature>
<name>A0A1J3GXG6_NOCCA</name>
<feature type="transmembrane region" description="Helical" evidence="10">
    <location>
        <begin position="291"/>
        <end position="316"/>
    </location>
</feature>
<dbReference type="PROSITE" id="PS51450">
    <property type="entry name" value="LRR"/>
    <property type="match status" value="1"/>
</dbReference>
<dbReference type="GO" id="GO:0016020">
    <property type="term" value="C:membrane"/>
    <property type="evidence" value="ECO:0007669"/>
    <property type="project" value="UniProtKB-SubCell"/>
</dbReference>
<evidence type="ECO:0000256" key="9">
    <source>
        <dbReference type="SAM" id="MobiDB-lite"/>
    </source>
</evidence>
<evidence type="ECO:0000256" key="7">
    <source>
        <dbReference type="ARBA" id="ARBA00022989"/>
    </source>
</evidence>
<dbReference type="PANTHER" id="PTHR48007">
    <property type="entry name" value="LEUCINE-RICH REPEAT RECEPTOR-LIKE PROTEIN KINASE PXC1"/>
    <property type="match status" value="1"/>
</dbReference>
<dbReference type="GO" id="GO:0005524">
    <property type="term" value="F:ATP binding"/>
    <property type="evidence" value="ECO:0007669"/>
    <property type="project" value="InterPro"/>
</dbReference>
<dbReference type="EMBL" id="GEVL01017789">
    <property type="protein sequence ID" value="JAU59552.1"/>
    <property type="molecule type" value="Transcribed_RNA"/>
</dbReference>